<reference evidence="2" key="1">
    <citation type="submission" date="2016-10" db="EMBL/GenBank/DDBJ databases">
        <authorList>
            <person name="Varghese N."/>
            <person name="Submissions S."/>
        </authorList>
    </citation>
    <scope>NUCLEOTIDE SEQUENCE [LARGE SCALE GENOMIC DNA]</scope>
    <source>
        <strain evidence="2">CGMCC 1.10329</strain>
    </source>
</reference>
<dbReference type="Proteomes" id="UP000183769">
    <property type="component" value="Unassembled WGS sequence"/>
</dbReference>
<organism evidence="1 2">
    <name type="scientific">Halolamina pelagica</name>
    <dbReference type="NCBI Taxonomy" id="699431"/>
    <lineage>
        <taxon>Archaea</taxon>
        <taxon>Methanobacteriati</taxon>
        <taxon>Methanobacteriota</taxon>
        <taxon>Stenosarchaea group</taxon>
        <taxon>Halobacteria</taxon>
        <taxon>Halobacteriales</taxon>
        <taxon>Haloferacaceae</taxon>
    </lineage>
</organism>
<accession>A0A1I5UQ90</accession>
<evidence type="ECO:0000313" key="1">
    <source>
        <dbReference type="EMBL" id="SFP97380.1"/>
    </source>
</evidence>
<protein>
    <submittedName>
        <fullName evidence="1">Uncharacterized protein</fullName>
    </submittedName>
</protein>
<gene>
    <name evidence="1" type="ORF">SAMN05216277_1146</name>
</gene>
<dbReference type="EMBL" id="FOXI01000014">
    <property type="protein sequence ID" value="SFP97380.1"/>
    <property type="molecule type" value="Genomic_DNA"/>
</dbReference>
<keyword evidence="2" id="KW-1185">Reference proteome</keyword>
<evidence type="ECO:0000313" key="2">
    <source>
        <dbReference type="Proteomes" id="UP000183769"/>
    </source>
</evidence>
<proteinExistence type="predicted"/>
<sequence length="127" mass="15151">MVQIPNPFSQDLDTLSEDDLLDWYASEVFPPLQDDRKGSVYRRMILRRFWERRGNNQPRELDDGTPYRSEDLSRLDRAINDVAEAHDRYENTVQSQSIWAVYHGENQKEQFLEDLLKIEELVLDHLQ</sequence>
<dbReference type="AlphaFoldDB" id="A0A1I5UQ90"/>
<name>A0A1I5UQ90_9EURY</name>